<evidence type="ECO:0000313" key="2">
    <source>
        <dbReference type="Proteomes" id="UP000310158"/>
    </source>
</evidence>
<sequence length="135" mass="15109">MRIATLDRVSPYVYPIGTSLSQRSNSQHRVHNRTGPAAMVRIRPSMAVRDKRRLEARIHRPDSYVCVSAFEFTQSLRDPLVTESDETNLHALALLALSILAAPSISNEIYLIVAVPQVNNWVLTCPRLDNDTSPS</sequence>
<reference evidence="1 2" key="1">
    <citation type="submission" date="2019-02" db="EMBL/GenBank/DDBJ databases">
        <title>Genome sequencing of the rare red list fungi Bondarzewia mesenterica.</title>
        <authorList>
            <person name="Buettner E."/>
            <person name="Kellner H."/>
        </authorList>
    </citation>
    <scope>NUCLEOTIDE SEQUENCE [LARGE SCALE GENOMIC DNA]</scope>
    <source>
        <strain evidence="1 2">DSM 108281</strain>
    </source>
</reference>
<evidence type="ECO:0000313" key="1">
    <source>
        <dbReference type="EMBL" id="THH12421.1"/>
    </source>
</evidence>
<keyword evidence="2" id="KW-1185">Reference proteome</keyword>
<gene>
    <name evidence="1" type="ORF">EW146_g7719</name>
</gene>
<comment type="caution">
    <text evidence="1">The sequence shown here is derived from an EMBL/GenBank/DDBJ whole genome shotgun (WGS) entry which is preliminary data.</text>
</comment>
<name>A0A4S4LLW1_9AGAM</name>
<protein>
    <submittedName>
        <fullName evidence="1">Uncharacterized protein</fullName>
    </submittedName>
</protein>
<dbReference type="AlphaFoldDB" id="A0A4S4LLW1"/>
<dbReference type="EMBL" id="SGPL01000465">
    <property type="protein sequence ID" value="THH12421.1"/>
    <property type="molecule type" value="Genomic_DNA"/>
</dbReference>
<dbReference type="Proteomes" id="UP000310158">
    <property type="component" value="Unassembled WGS sequence"/>
</dbReference>
<accession>A0A4S4LLW1</accession>
<proteinExistence type="predicted"/>
<organism evidence="1 2">
    <name type="scientific">Bondarzewia mesenterica</name>
    <dbReference type="NCBI Taxonomy" id="1095465"/>
    <lineage>
        <taxon>Eukaryota</taxon>
        <taxon>Fungi</taxon>
        <taxon>Dikarya</taxon>
        <taxon>Basidiomycota</taxon>
        <taxon>Agaricomycotina</taxon>
        <taxon>Agaricomycetes</taxon>
        <taxon>Russulales</taxon>
        <taxon>Bondarzewiaceae</taxon>
        <taxon>Bondarzewia</taxon>
    </lineage>
</organism>